<dbReference type="PANTHER" id="PTHR11108:SF1">
    <property type="entry name" value="FERROCHELATASE, MITOCHONDRIAL"/>
    <property type="match status" value="1"/>
</dbReference>
<dbReference type="Proteomes" id="UP001165089">
    <property type="component" value="Unassembled WGS sequence"/>
</dbReference>
<dbReference type="NCBIfam" id="TIGR00109">
    <property type="entry name" value="hemH"/>
    <property type="match status" value="1"/>
</dbReference>
<comment type="caution">
    <text evidence="9">The sequence shown here is derived from an EMBL/GenBank/DDBJ whole genome shotgun (WGS) entry which is preliminary data.</text>
</comment>
<feature type="binding site" evidence="7">
    <location>
        <position position="270"/>
    </location>
    <ligand>
        <name>Fe(2+)</name>
        <dbReference type="ChEBI" id="CHEBI:29033"/>
    </ligand>
</feature>
<evidence type="ECO:0000256" key="4">
    <source>
        <dbReference type="ARBA" id="ARBA00023239"/>
    </source>
</evidence>
<comment type="catalytic activity">
    <reaction evidence="6">
        <text>Fe-coproporphyrin III + 2 H(+) = coproporphyrin III + Fe(2+)</text>
        <dbReference type="Rhea" id="RHEA:49572"/>
        <dbReference type="ChEBI" id="CHEBI:15378"/>
        <dbReference type="ChEBI" id="CHEBI:29033"/>
        <dbReference type="ChEBI" id="CHEBI:68438"/>
        <dbReference type="ChEBI" id="CHEBI:131725"/>
        <dbReference type="EC" id="4.99.1.9"/>
    </reaction>
    <physiologicalReaction direction="right-to-left" evidence="6">
        <dbReference type="Rhea" id="RHEA:49574"/>
    </physiologicalReaction>
</comment>
<keyword evidence="7 8" id="KW-0963">Cytoplasm</keyword>
<evidence type="ECO:0000313" key="10">
    <source>
        <dbReference type="Proteomes" id="UP001165089"/>
    </source>
</evidence>
<dbReference type="InterPro" id="IPR033644">
    <property type="entry name" value="Ferrochelatase_C"/>
</dbReference>
<dbReference type="EC" id="4.98.1.1" evidence="7 8"/>
<evidence type="ECO:0000256" key="3">
    <source>
        <dbReference type="ARBA" id="ARBA00023133"/>
    </source>
</evidence>
<evidence type="ECO:0000256" key="1">
    <source>
        <dbReference type="ARBA" id="ARBA00007718"/>
    </source>
</evidence>
<dbReference type="Pfam" id="PF00762">
    <property type="entry name" value="Ferrochelatase"/>
    <property type="match status" value="1"/>
</dbReference>
<name>A0ABQ5Q4F8_9BACT</name>
<evidence type="ECO:0000256" key="7">
    <source>
        <dbReference type="HAMAP-Rule" id="MF_00323"/>
    </source>
</evidence>
<feature type="binding site" evidence="7">
    <location>
        <position position="192"/>
    </location>
    <ligand>
        <name>Fe(2+)</name>
        <dbReference type="ChEBI" id="CHEBI:29033"/>
    </ligand>
</feature>
<dbReference type="EMBL" id="BSDD01000001">
    <property type="protein sequence ID" value="GLH69005.1"/>
    <property type="molecule type" value="Genomic_DNA"/>
</dbReference>
<keyword evidence="10" id="KW-1185">Reference proteome</keyword>
<keyword evidence="3 7" id="KW-0350">Heme biosynthesis</keyword>
<dbReference type="InterPro" id="IPR019772">
    <property type="entry name" value="Ferrochelatase_AS"/>
</dbReference>
<protein>
    <recommendedName>
        <fullName evidence="7 8">Ferrochelatase</fullName>
        <ecNumber evidence="7 8">4.98.1.1</ecNumber>
    </recommendedName>
    <alternativeName>
        <fullName evidence="7">Heme synthase</fullName>
    </alternativeName>
    <alternativeName>
        <fullName evidence="7">Protoheme ferro-lyase</fullName>
    </alternativeName>
</protein>
<dbReference type="CDD" id="cd00419">
    <property type="entry name" value="Ferrochelatase_C"/>
    <property type="match status" value="1"/>
</dbReference>
<comment type="catalytic activity">
    <reaction evidence="7 8">
        <text>heme b + 2 H(+) = protoporphyrin IX + Fe(2+)</text>
        <dbReference type="Rhea" id="RHEA:22584"/>
        <dbReference type="ChEBI" id="CHEBI:15378"/>
        <dbReference type="ChEBI" id="CHEBI:29033"/>
        <dbReference type="ChEBI" id="CHEBI:57306"/>
        <dbReference type="ChEBI" id="CHEBI:60344"/>
        <dbReference type="EC" id="4.98.1.1"/>
    </reaction>
</comment>
<keyword evidence="4 7" id="KW-0456">Lyase</keyword>
<evidence type="ECO:0000256" key="5">
    <source>
        <dbReference type="ARBA" id="ARBA00023244"/>
    </source>
</evidence>
<dbReference type="InterPro" id="IPR001015">
    <property type="entry name" value="Ferrochelatase"/>
</dbReference>
<evidence type="ECO:0000313" key="9">
    <source>
        <dbReference type="EMBL" id="GLH69005.1"/>
    </source>
</evidence>
<dbReference type="RefSeq" id="WP_285722729.1">
    <property type="nucleotide sequence ID" value="NZ_BSDD01000001.1"/>
</dbReference>
<dbReference type="Gene3D" id="3.40.50.1400">
    <property type="match status" value="2"/>
</dbReference>
<evidence type="ECO:0000256" key="2">
    <source>
        <dbReference type="ARBA" id="ARBA00023004"/>
    </source>
</evidence>
<comment type="subcellular location">
    <subcellularLocation>
        <location evidence="7 8">Cytoplasm</location>
    </subcellularLocation>
</comment>
<keyword evidence="7" id="KW-0479">Metal-binding</keyword>
<dbReference type="InterPro" id="IPR033659">
    <property type="entry name" value="Ferrochelatase_N"/>
</dbReference>
<evidence type="ECO:0000256" key="8">
    <source>
        <dbReference type="RuleBase" id="RU000607"/>
    </source>
</evidence>
<keyword evidence="2 7" id="KW-0408">Iron</keyword>
<dbReference type="SUPFAM" id="SSF53800">
    <property type="entry name" value="Chelatase"/>
    <property type="match status" value="1"/>
</dbReference>
<comment type="similarity">
    <text evidence="1 7 8">Belongs to the ferrochelatase family.</text>
</comment>
<evidence type="ECO:0000256" key="6">
    <source>
        <dbReference type="ARBA" id="ARBA00024536"/>
    </source>
</evidence>
<proteinExistence type="inferred from homology"/>
<comment type="function">
    <text evidence="7 8">Catalyzes the ferrous insertion into protoporphyrin IX.</text>
</comment>
<dbReference type="PROSITE" id="PS00534">
    <property type="entry name" value="FERROCHELATASE"/>
    <property type="match status" value="1"/>
</dbReference>
<dbReference type="HAMAP" id="MF_00323">
    <property type="entry name" value="Ferrochelatase"/>
    <property type="match status" value="1"/>
</dbReference>
<reference evidence="9 10" key="1">
    <citation type="journal article" date="2023" name="Antonie Van Leeuwenhoek">
        <title>Mesoterricola silvestris gen. nov., sp. nov., Mesoterricola sediminis sp. nov., Geothrix oryzae sp. nov., Geothrix edaphica sp. nov., Geothrix rubra sp. nov., and Geothrix limicola sp. nov., six novel members of Acidobacteriota isolated from soils.</title>
        <authorList>
            <person name="Itoh H."/>
            <person name="Sugisawa Y."/>
            <person name="Mise K."/>
            <person name="Xu Z."/>
            <person name="Kuniyasu M."/>
            <person name="Ushijima N."/>
            <person name="Kawano K."/>
            <person name="Kobayashi E."/>
            <person name="Shiratori Y."/>
            <person name="Masuda Y."/>
            <person name="Senoo K."/>
        </authorList>
    </citation>
    <scope>NUCLEOTIDE SEQUENCE [LARGE SCALE GENOMIC DNA]</scope>
    <source>
        <strain evidence="9 10">Red803</strain>
    </source>
</reference>
<organism evidence="9 10">
    <name type="scientific">Geothrix rubra</name>
    <dbReference type="NCBI Taxonomy" id="2927977"/>
    <lineage>
        <taxon>Bacteria</taxon>
        <taxon>Pseudomonadati</taxon>
        <taxon>Acidobacteriota</taxon>
        <taxon>Holophagae</taxon>
        <taxon>Holophagales</taxon>
        <taxon>Holophagaceae</taxon>
        <taxon>Geothrix</taxon>
    </lineage>
</organism>
<accession>A0ABQ5Q4F8</accession>
<gene>
    <name evidence="7 9" type="primary">hemH</name>
    <name evidence="9" type="ORF">GETHPA_05380</name>
</gene>
<dbReference type="CDD" id="cd03411">
    <property type="entry name" value="Ferrochelatase_N"/>
    <property type="match status" value="1"/>
</dbReference>
<comment type="pathway">
    <text evidence="7 8">Porphyrin-containing compound metabolism; protoheme biosynthesis; protoheme from protoporphyrin-IX: step 1/1.</text>
</comment>
<dbReference type="PANTHER" id="PTHR11108">
    <property type="entry name" value="FERROCHELATASE"/>
    <property type="match status" value="1"/>
</dbReference>
<sequence length="316" mass="34599">MTTDTAILLLNLGGPVNLDQVEPFLAQLFGDRDLIRLPGPAWLQGPFARLIARLRAPGARGRYAQIGGGSPLLRESAAQAAALRAALRAAGRNEAVKLCFRYAAPRTEGLLRALKRDGIRRLVPVTLYPHDCRATTGSSLRELARLAAAAGLELLPGVDHYATDPDYLDAMEAPLREALAELPGATVIFSAHSLPVRQIAAGDPYEREIHATRDALMARIGAIPGGYLLAYQSRTGPVKWLEPPLKDVLERMGGKDVIVVPLSFVSEHIETLHELDIEYRHVADRAGIRTYRRVRTPGTHPAYIRCLTRRVLEILP</sequence>
<keyword evidence="5 7" id="KW-0627">Porphyrin biosynthesis</keyword>